<evidence type="ECO:0000256" key="4">
    <source>
        <dbReference type="ARBA" id="ARBA00022833"/>
    </source>
</evidence>
<evidence type="ECO:0000256" key="5">
    <source>
        <dbReference type="ARBA" id="ARBA00023239"/>
    </source>
</evidence>
<dbReference type="AlphaFoldDB" id="A0A0W0TZN7"/>
<dbReference type="EC" id="4.2.1.1" evidence="2"/>
<evidence type="ECO:0000256" key="8">
    <source>
        <dbReference type="SAM" id="SignalP"/>
    </source>
</evidence>
<dbReference type="EMBL" id="LNYB01000033">
    <property type="protein sequence ID" value="KTD01182.1"/>
    <property type="molecule type" value="Genomic_DNA"/>
</dbReference>
<feature type="binding site" evidence="7">
    <location>
        <position position="78"/>
    </location>
    <ligand>
        <name>Zn(2+)</name>
        <dbReference type="ChEBI" id="CHEBI:29105"/>
    </ligand>
</feature>
<dbReference type="InterPro" id="IPR036874">
    <property type="entry name" value="Carbonic_anhydrase_sf"/>
</dbReference>
<dbReference type="PANTHER" id="PTHR11002">
    <property type="entry name" value="CARBONIC ANHYDRASE"/>
    <property type="match status" value="1"/>
</dbReference>
<keyword evidence="3 7" id="KW-0479">Metal-binding</keyword>
<comment type="similarity">
    <text evidence="1">Belongs to the beta-class carbonic anhydrase family.</text>
</comment>
<reference evidence="9 11" key="1">
    <citation type="submission" date="2015-11" db="EMBL/GenBank/DDBJ databases">
        <title>Genomic analysis of 38 Legionella species identifies large and diverse effector repertoires.</title>
        <authorList>
            <person name="Burstein D."/>
            <person name="Amaro F."/>
            <person name="Zusman T."/>
            <person name="Lifshitz Z."/>
            <person name="Cohen O."/>
            <person name="Gilbert J.A."/>
            <person name="Pupko T."/>
            <person name="Shuman H.A."/>
            <person name="Segal G."/>
        </authorList>
    </citation>
    <scope>NUCLEOTIDE SEQUENCE [LARGE SCALE GENOMIC DNA]</scope>
    <source>
        <strain evidence="9 11">WO-44C</strain>
    </source>
</reference>
<dbReference type="SUPFAM" id="SSF53056">
    <property type="entry name" value="beta-carbonic anhydrase, cab"/>
    <property type="match status" value="1"/>
</dbReference>
<evidence type="ECO:0000256" key="6">
    <source>
        <dbReference type="ARBA" id="ARBA00048348"/>
    </source>
</evidence>
<proteinExistence type="inferred from homology"/>
<dbReference type="Proteomes" id="UP000054698">
    <property type="component" value="Unassembled WGS sequence"/>
</dbReference>
<feature type="signal peptide" evidence="8">
    <location>
        <begin position="1"/>
        <end position="22"/>
    </location>
</feature>
<sequence length="239" mass="24912">MFKPFLTLSFITLFCIATQGRASDAALANVGITPPPIQESSDAEAISAPAPVAAVAPAPSSLSQPVSNQKPHATVLTCSDSPVQTNILNKTPAANLFMISNIGNQLVTSLGSVEYGVNYLGSSLLLIVGHSNCKAIHTANSDYSKLAPALVKELNNMRVVKGAPDSDSVKANVNNQVAIALQEFAAKVKNGQLLVVGAIYEFNDDSQANEEGKLNIININGETDPVKLSAIATTVAQAQ</sequence>
<evidence type="ECO:0000256" key="2">
    <source>
        <dbReference type="ARBA" id="ARBA00012925"/>
    </source>
</evidence>
<name>A0A0W0TZN7_9GAMM</name>
<dbReference type="GO" id="GO:0004089">
    <property type="term" value="F:carbonate dehydratase activity"/>
    <property type="evidence" value="ECO:0007669"/>
    <property type="project" value="UniProtKB-EC"/>
</dbReference>
<accession>A0A0W0TZN7</accession>
<dbReference type="STRING" id="453.Lfee_1219"/>
<dbReference type="PANTHER" id="PTHR11002:SF76">
    <property type="entry name" value="CARBONIC ANHYDRASE"/>
    <property type="match status" value="1"/>
</dbReference>
<dbReference type="Proteomes" id="UP000251942">
    <property type="component" value="Unassembled WGS sequence"/>
</dbReference>
<gene>
    <name evidence="10" type="primary">cynT_2</name>
    <name evidence="9" type="ORF">Lfee_1219</name>
    <name evidence="10" type="ORF">NCTC12022_03045</name>
</gene>
<dbReference type="Gene3D" id="3.40.1050.10">
    <property type="entry name" value="Carbonic anhydrase"/>
    <property type="match status" value="1"/>
</dbReference>
<dbReference type="GO" id="GO:0008270">
    <property type="term" value="F:zinc ion binding"/>
    <property type="evidence" value="ECO:0007669"/>
    <property type="project" value="InterPro"/>
</dbReference>
<reference evidence="10 12" key="2">
    <citation type="submission" date="2018-06" db="EMBL/GenBank/DDBJ databases">
        <authorList>
            <consortium name="Pathogen Informatics"/>
            <person name="Doyle S."/>
        </authorList>
    </citation>
    <scope>NUCLEOTIDE SEQUENCE [LARGE SCALE GENOMIC DNA]</scope>
    <source>
        <strain evidence="10 12">NCTC12022</strain>
    </source>
</reference>
<evidence type="ECO:0000256" key="3">
    <source>
        <dbReference type="ARBA" id="ARBA00022723"/>
    </source>
</evidence>
<keyword evidence="4 7" id="KW-0862">Zinc</keyword>
<keyword evidence="5 10" id="KW-0456">Lyase</keyword>
<evidence type="ECO:0000313" key="11">
    <source>
        <dbReference type="Proteomes" id="UP000054698"/>
    </source>
</evidence>
<protein>
    <recommendedName>
        <fullName evidence="2">carbonic anhydrase</fullName>
        <ecNumber evidence="2">4.2.1.1</ecNumber>
    </recommendedName>
</protein>
<dbReference type="OrthoDB" id="9797527at2"/>
<organism evidence="9 11">
    <name type="scientific">Legionella feeleii</name>
    <dbReference type="NCBI Taxonomy" id="453"/>
    <lineage>
        <taxon>Bacteria</taxon>
        <taxon>Pseudomonadati</taxon>
        <taxon>Pseudomonadota</taxon>
        <taxon>Gammaproteobacteria</taxon>
        <taxon>Legionellales</taxon>
        <taxon>Legionellaceae</taxon>
        <taxon>Legionella</taxon>
    </lineage>
</organism>
<evidence type="ECO:0000256" key="7">
    <source>
        <dbReference type="PIRSR" id="PIRSR601765-1"/>
    </source>
</evidence>
<dbReference type="EMBL" id="UASS01000037">
    <property type="protein sequence ID" value="SPX62287.1"/>
    <property type="molecule type" value="Genomic_DNA"/>
</dbReference>
<evidence type="ECO:0000256" key="1">
    <source>
        <dbReference type="ARBA" id="ARBA00006217"/>
    </source>
</evidence>
<feature type="chain" id="PRO_5036003095" description="carbonic anhydrase" evidence="8">
    <location>
        <begin position="23"/>
        <end position="239"/>
    </location>
</feature>
<evidence type="ECO:0000313" key="10">
    <source>
        <dbReference type="EMBL" id="SPX62287.1"/>
    </source>
</evidence>
<comment type="catalytic activity">
    <reaction evidence="6">
        <text>hydrogencarbonate + H(+) = CO2 + H2O</text>
        <dbReference type="Rhea" id="RHEA:10748"/>
        <dbReference type="ChEBI" id="CHEBI:15377"/>
        <dbReference type="ChEBI" id="CHEBI:15378"/>
        <dbReference type="ChEBI" id="CHEBI:16526"/>
        <dbReference type="ChEBI" id="CHEBI:17544"/>
        <dbReference type="EC" id="4.2.1.1"/>
    </reaction>
</comment>
<dbReference type="SMART" id="SM00947">
    <property type="entry name" value="Pro_CA"/>
    <property type="match status" value="1"/>
</dbReference>
<dbReference type="InterPro" id="IPR001765">
    <property type="entry name" value="Carbonic_anhydrase"/>
</dbReference>
<keyword evidence="8" id="KW-0732">Signal</keyword>
<feature type="binding site" evidence="7">
    <location>
        <position position="80"/>
    </location>
    <ligand>
        <name>Zn(2+)</name>
        <dbReference type="ChEBI" id="CHEBI:29105"/>
    </ligand>
</feature>
<feature type="binding site" evidence="7">
    <location>
        <position position="133"/>
    </location>
    <ligand>
        <name>Zn(2+)</name>
        <dbReference type="ChEBI" id="CHEBI:29105"/>
    </ligand>
</feature>
<keyword evidence="11" id="KW-1185">Reference proteome</keyword>
<comment type="cofactor">
    <cofactor evidence="7">
        <name>Zn(2+)</name>
        <dbReference type="ChEBI" id="CHEBI:29105"/>
    </cofactor>
    <text evidence="7">Binds 1 zinc ion per subunit.</text>
</comment>
<dbReference type="PATRIC" id="fig|453.4.peg.1314"/>
<dbReference type="RefSeq" id="WP_058444932.1">
    <property type="nucleotide sequence ID" value="NZ_CAAAHT010000037.1"/>
</dbReference>
<evidence type="ECO:0000313" key="9">
    <source>
        <dbReference type="EMBL" id="KTD01182.1"/>
    </source>
</evidence>
<feature type="binding site" evidence="7">
    <location>
        <position position="130"/>
    </location>
    <ligand>
        <name>Zn(2+)</name>
        <dbReference type="ChEBI" id="CHEBI:29105"/>
    </ligand>
</feature>
<dbReference type="Pfam" id="PF00484">
    <property type="entry name" value="Pro_CA"/>
    <property type="match status" value="1"/>
</dbReference>
<evidence type="ECO:0000313" key="12">
    <source>
        <dbReference type="Proteomes" id="UP000251942"/>
    </source>
</evidence>